<protein>
    <submittedName>
        <fullName evidence="2">Uncharacterized protein</fullName>
    </submittedName>
</protein>
<proteinExistence type="predicted"/>
<reference evidence="2 3" key="1">
    <citation type="submission" date="2022-06" db="EMBL/GenBank/DDBJ databases">
        <title>Halomicroarcula sp. a new haloarchaeum isolate from saline soil.</title>
        <authorList>
            <person name="Strakova D."/>
            <person name="Galisteo C."/>
            <person name="Sanchez-Porro C."/>
            <person name="Ventosa A."/>
        </authorList>
    </citation>
    <scope>NUCLEOTIDE SEQUENCE [LARGE SCALE GENOMIC DNA]</scope>
    <source>
        <strain evidence="2 3">S3CR25-11</strain>
    </source>
</reference>
<gene>
    <name evidence="2" type="ORF">NDI86_21780</name>
</gene>
<evidence type="ECO:0000313" key="2">
    <source>
        <dbReference type="EMBL" id="MDS0284736.1"/>
    </source>
</evidence>
<sequence>MTRKSRRELERAVDDLSASKPASDTEVELTDTQARAVREYDLYCDRPGELDDDLEAALYEVAYGA</sequence>
<dbReference type="Proteomes" id="UP001268864">
    <property type="component" value="Unassembled WGS sequence"/>
</dbReference>
<dbReference type="RefSeq" id="WP_310902402.1">
    <property type="nucleotide sequence ID" value="NZ_JAMQOS010000011.1"/>
</dbReference>
<feature type="region of interest" description="Disordered" evidence="1">
    <location>
        <begin position="1"/>
        <end position="31"/>
    </location>
</feature>
<evidence type="ECO:0000256" key="1">
    <source>
        <dbReference type="SAM" id="MobiDB-lite"/>
    </source>
</evidence>
<comment type="caution">
    <text evidence="2">The sequence shown here is derived from an EMBL/GenBank/DDBJ whole genome shotgun (WGS) entry which is preliminary data.</text>
</comment>
<accession>A0ABU2FX59</accession>
<name>A0ABU2FX59_9EURY</name>
<evidence type="ECO:0000313" key="3">
    <source>
        <dbReference type="Proteomes" id="UP001268864"/>
    </source>
</evidence>
<keyword evidence="3" id="KW-1185">Reference proteome</keyword>
<organism evidence="2 3">
    <name type="scientific">Haloarcula onubensis</name>
    <dbReference type="NCBI Taxonomy" id="2950539"/>
    <lineage>
        <taxon>Archaea</taxon>
        <taxon>Methanobacteriati</taxon>
        <taxon>Methanobacteriota</taxon>
        <taxon>Stenosarchaea group</taxon>
        <taxon>Halobacteria</taxon>
        <taxon>Halobacteriales</taxon>
        <taxon>Haloarculaceae</taxon>
        <taxon>Haloarcula</taxon>
    </lineage>
</organism>
<dbReference type="EMBL" id="JAMQOS010000011">
    <property type="protein sequence ID" value="MDS0284736.1"/>
    <property type="molecule type" value="Genomic_DNA"/>
</dbReference>